<feature type="signal peptide" evidence="17">
    <location>
        <begin position="1"/>
        <end position="21"/>
    </location>
</feature>
<evidence type="ECO:0000256" key="10">
    <source>
        <dbReference type="ARBA" id="ARBA00023316"/>
    </source>
</evidence>
<evidence type="ECO:0000256" key="4">
    <source>
        <dbReference type="ARBA" id="ARBA00022729"/>
    </source>
</evidence>
<dbReference type="Gene3D" id="2.160.20.10">
    <property type="entry name" value="Single-stranded right-handed beta-helix, Pectin lyase-like"/>
    <property type="match status" value="1"/>
</dbReference>
<evidence type="ECO:0000313" key="19">
    <source>
        <dbReference type="Proteomes" id="UP001430848"/>
    </source>
</evidence>
<keyword evidence="5" id="KW-0677">Repeat</keyword>
<evidence type="ECO:0000256" key="17">
    <source>
        <dbReference type="SAM" id="SignalP"/>
    </source>
</evidence>
<evidence type="ECO:0000256" key="5">
    <source>
        <dbReference type="ARBA" id="ARBA00022737"/>
    </source>
</evidence>
<protein>
    <recommendedName>
        <fullName evidence="11">galacturonan 1,4-alpha-galacturonidase</fullName>
        <ecNumber evidence="11">3.2.1.67</ecNumber>
    </recommendedName>
    <alternativeName>
        <fullName evidence="13">Galacturan 1,4-alpha-galacturonidase</fullName>
    </alternativeName>
    <alternativeName>
        <fullName evidence="12">Poly(1,4-alpha-D-galacturonide)galacturonohydrolase</fullName>
    </alternativeName>
</protein>
<feature type="active site" evidence="15">
    <location>
        <position position="279"/>
    </location>
</feature>
<keyword evidence="3" id="KW-0964">Secreted</keyword>
<dbReference type="SMART" id="SM00710">
    <property type="entry name" value="PbH1"/>
    <property type="match status" value="5"/>
</dbReference>
<feature type="chain" id="PRO_5045397861" description="galacturonan 1,4-alpha-galacturonidase" evidence="17">
    <location>
        <begin position="22"/>
        <end position="455"/>
    </location>
</feature>
<keyword evidence="19" id="KW-1185">Reference proteome</keyword>
<dbReference type="PANTHER" id="PTHR31736">
    <property type="match status" value="1"/>
</dbReference>
<evidence type="ECO:0000256" key="16">
    <source>
        <dbReference type="RuleBase" id="RU361169"/>
    </source>
</evidence>
<evidence type="ECO:0000256" key="3">
    <source>
        <dbReference type="ARBA" id="ARBA00022525"/>
    </source>
</evidence>
<reference evidence="18 19" key="1">
    <citation type="submission" date="2024-02" db="EMBL/GenBank/DDBJ databases">
        <title>De novo assembly and annotation of 12 fungi associated with fruit tree decline syndrome in Ontario, Canada.</title>
        <authorList>
            <person name="Sulman M."/>
            <person name="Ellouze W."/>
            <person name="Ilyukhin E."/>
        </authorList>
    </citation>
    <scope>NUCLEOTIDE SEQUENCE [LARGE SCALE GENOMIC DNA]</scope>
    <source>
        <strain evidence="18 19">M169</strain>
    </source>
</reference>
<keyword evidence="6 16" id="KW-0378">Hydrolase</keyword>
<evidence type="ECO:0000256" key="7">
    <source>
        <dbReference type="ARBA" id="ARBA00023157"/>
    </source>
</evidence>
<keyword evidence="9 16" id="KW-0326">Glycosidase</keyword>
<evidence type="ECO:0000256" key="15">
    <source>
        <dbReference type="PROSITE-ProRule" id="PRU10052"/>
    </source>
</evidence>
<dbReference type="Proteomes" id="UP001430848">
    <property type="component" value="Unassembled WGS sequence"/>
</dbReference>
<organism evidence="18 19">
    <name type="scientific">Diaporthe eres</name>
    <name type="common">Phomopsis oblonga</name>
    <dbReference type="NCBI Taxonomy" id="83184"/>
    <lineage>
        <taxon>Eukaryota</taxon>
        <taxon>Fungi</taxon>
        <taxon>Dikarya</taxon>
        <taxon>Ascomycota</taxon>
        <taxon>Pezizomycotina</taxon>
        <taxon>Sordariomycetes</taxon>
        <taxon>Sordariomycetidae</taxon>
        <taxon>Diaporthales</taxon>
        <taxon>Diaporthaceae</taxon>
        <taxon>Diaporthe</taxon>
        <taxon>Diaporthe eres species complex</taxon>
    </lineage>
</organism>
<evidence type="ECO:0000256" key="14">
    <source>
        <dbReference type="ARBA" id="ARBA00048766"/>
    </source>
</evidence>
<keyword evidence="7" id="KW-1015">Disulfide bond</keyword>
<proteinExistence type="inferred from homology"/>
<evidence type="ECO:0000256" key="1">
    <source>
        <dbReference type="ARBA" id="ARBA00004613"/>
    </source>
</evidence>
<comment type="subcellular location">
    <subcellularLocation>
        <location evidence="1">Secreted</location>
    </subcellularLocation>
</comment>
<dbReference type="EMBL" id="JAKNSF020000047">
    <property type="protein sequence ID" value="KAK7725800.1"/>
    <property type="molecule type" value="Genomic_DNA"/>
</dbReference>
<dbReference type="SUPFAM" id="SSF51126">
    <property type="entry name" value="Pectin lyase-like"/>
    <property type="match status" value="1"/>
</dbReference>
<name>A0ABR1P3Y9_DIAER</name>
<dbReference type="EC" id="3.2.1.67" evidence="11"/>
<accession>A0ABR1P3Y9</accession>
<evidence type="ECO:0000313" key="18">
    <source>
        <dbReference type="EMBL" id="KAK7725800.1"/>
    </source>
</evidence>
<evidence type="ECO:0000256" key="13">
    <source>
        <dbReference type="ARBA" id="ARBA00043142"/>
    </source>
</evidence>
<dbReference type="InterPro" id="IPR011050">
    <property type="entry name" value="Pectin_lyase_fold/virulence"/>
</dbReference>
<gene>
    <name evidence="18" type="ORF">SLS63_007955</name>
</gene>
<evidence type="ECO:0000256" key="12">
    <source>
        <dbReference type="ARBA" id="ARBA00041604"/>
    </source>
</evidence>
<evidence type="ECO:0000256" key="9">
    <source>
        <dbReference type="ARBA" id="ARBA00023295"/>
    </source>
</evidence>
<sequence>MQLNTLLAALAAFATSPVSAALRTRHGYSALPKRPIITPAPYGTGKDFPYSPSRDEGRYCFVEPGSTNGTTRDDAPVILKAFQDCNGGGTIVLDQSYLIGSPLDLTFLEHVDVVITGEVAFDDSDVYYWARNSFKYAFQNMSSFWKVGGEDINIYGDLSNNRSVINGRGQAYWEENSRNSSLFVIEGAKGVVMSNLRMRNSPNWFNMIANATDVIISNMDLIASSTGGVKIANSDGWDTYRSDRVVIQDSVIINTDDCVSFKPNSTNVVVQNLDCTGSHGISVGSLGQYKGETDIVENLYIYNISMADASDAARIKVWPGVETAFQDLLNGGGGLGRVRNVTYDTFYHDNNDRAITITQCYGQKNQSICNEFPANLTISDITMRNFWGSVSDKYDPEAGSLVCSAADRCSNIVAQNISVNVPSGEPPIYECSNVDAEFLDVTCVDPEGDRDTGSG</sequence>
<dbReference type="InterPro" id="IPR006626">
    <property type="entry name" value="PbH1"/>
</dbReference>
<evidence type="ECO:0000256" key="2">
    <source>
        <dbReference type="ARBA" id="ARBA00008834"/>
    </source>
</evidence>
<dbReference type="InterPro" id="IPR000743">
    <property type="entry name" value="Glyco_hydro_28"/>
</dbReference>
<comment type="catalytic activity">
    <reaction evidence="14">
        <text>[(1-&gt;4)-alpha-D-galacturonosyl](n) + H2O = alpha-D-galacturonate + [(1-&gt;4)-alpha-D-galacturonosyl](n-1)</text>
        <dbReference type="Rhea" id="RHEA:14117"/>
        <dbReference type="Rhea" id="RHEA-COMP:14570"/>
        <dbReference type="Rhea" id="RHEA-COMP:14572"/>
        <dbReference type="ChEBI" id="CHEBI:15377"/>
        <dbReference type="ChEBI" id="CHEBI:58658"/>
        <dbReference type="ChEBI" id="CHEBI:140523"/>
        <dbReference type="EC" id="3.2.1.67"/>
    </reaction>
</comment>
<evidence type="ECO:0000256" key="11">
    <source>
        <dbReference type="ARBA" id="ARBA00038933"/>
    </source>
</evidence>
<dbReference type="PROSITE" id="PS00502">
    <property type="entry name" value="POLYGALACTURONASE"/>
    <property type="match status" value="1"/>
</dbReference>
<evidence type="ECO:0000256" key="6">
    <source>
        <dbReference type="ARBA" id="ARBA00022801"/>
    </source>
</evidence>
<dbReference type="InterPro" id="IPR012334">
    <property type="entry name" value="Pectin_lyas_fold"/>
</dbReference>
<keyword evidence="10" id="KW-0961">Cell wall biogenesis/degradation</keyword>
<comment type="caution">
    <text evidence="18">The sequence shown here is derived from an EMBL/GenBank/DDBJ whole genome shotgun (WGS) entry which is preliminary data.</text>
</comment>
<keyword evidence="8" id="KW-0325">Glycoprotein</keyword>
<dbReference type="PANTHER" id="PTHR31736:SF14">
    <property type="entry name" value="EXOPOLYGALACTURONASE X-1-RELATED"/>
    <property type="match status" value="1"/>
</dbReference>
<comment type="similarity">
    <text evidence="2 16">Belongs to the glycosyl hydrolase 28 family.</text>
</comment>
<evidence type="ECO:0000256" key="8">
    <source>
        <dbReference type="ARBA" id="ARBA00023180"/>
    </source>
</evidence>
<keyword evidence="4 17" id="KW-0732">Signal</keyword>
<dbReference type="Pfam" id="PF00295">
    <property type="entry name" value="Glyco_hydro_28"/>
    <property type="match status" value="1"/>
</dbReference>